<sequence length="439" mass="48492">MSDVNQPLEKSNPNGTVGSERSVTPVDTAGQSRRSHKKSRHGCRTCKKRKIKCDESKPECDKCKRFGVPCDFLPRDASQLSSSASPQDDGRRKPGRPRGDWSRETLEALGNGSLSRQHGRSPSTEGSPQSSSTFGIEEMMVFHHYLTVTAPTIGQPHIWSNGAPLLAKDHPGILEAMLSISAFHLARTDILQAPKHLSFAEKHYAVAIRTASSMVTNTTIDNAQAVYVITALISFTAFARGPRKGDLVLVASDGCVAWLNLLRGVRMIIGQFGSSVIFSGILDPNAGPKERPSGCSCPSTDLQPRDRRFDLSHPGWDWNRLLDKLSTDVTVSLGAEEATVFRAPIASIRGCFEQLARPKPASDENKGEDFISVMSWIWALDESFIRVLNEKERAALIILGFFGVLLESLHGYWWLDGWGKHVLRELRELLGSSYKEWLP</sequence>
<organism evidence="4 5">
    <name type="scientific">Plectosphaerella cucumerina</name>
    <dbReference type="NCBI Taxonomy" id="40658"/>
    <lineage>
        <taxon>Eukaryota</taxon>
        <taxon>Fungi</taxon>
        <taxon>Dikarya</taxon>
        <taxon>Ascomycota</taxon>
        <taxon>Pezizomycotina</taxon>
        <taxon>Sordariomycetes</taxon>
        <taxon>Hypocreomycetidae</taxon>
        <taxon>Glomerellales</taxon>
        <taxon>Plectosphaerellaceae</taxon>
        <taxon>Plectosphaerella</taxon>
    </lineage>
</organism>
<dbReference type="EMBL" id="JAGPXD010000007">
    <property type="protein sequence ID" value="KAH7347421.1"/>
    <property type="molecule type" value="Genomic_DNA"/>
</dbReference>
<comment type="caution">
    <text evidence="4">The sequence shown here is derived from an EMBL/GenBank/DDBJ whole genome shotgun (WGS) entry which is preliminary data.</text>
</comment>
<feature type="region of interest" description="Disordered" evidence="2">
    <location>
        <begin position="1"/>
        <end position="132"/>
    </location>
</feature>
<dbReference type="InterPro" id="IPR052400">
    <property type="entry name" value="Zn2-C6_fungal_TF"/>
</dbReference>
<dbReference type="Pfam" id="PF00172">
    <property type="entry name" value="Zn_clus"/>
    <property type="match status" value="1"/>
</dbReference>
<dbReference type="GO" id="GO:0000981">
    <property type="term" value="F:DNA-binding transcription factor activity, RNA polymerase II-specific"/>
    <property type="evidence" value="ECO:0007669"/>
    <property type="project" value="InterPro"/>
</dbReference>
<evidence type="ECO:0000256" key="1">
    <source>
        <dbReference type="ARBA" id="ARBA00023242"/>
    </source>
</evidence>
<reference evidence="4" key="1">
    <citation type="journal article" date="2021" name="Nat. Commun.">
        <title>Genetic determinants of endophytism in the Arabidopsis root mycobiome.</title>
        <authorList>
            <person name="Mesny F."/>
            <person name="Miyauchi S."/>
            <person name="Thiergart T."/>
            <person name="Pickel B."/>
            <person name="Atanasova L."/>
            <person name="Karlsson M."/>
            <person name="Huettel B."/>
            <person name="Barry K.W."/>
            <person name="Haridas S."/>
            <person name="Chen C."/>
            <person name="Bauer D."/>
            <person name="Andreopoulos W."/>
            <person name="Pangilinan J."/>
            <person name="LaButti K."/>
            <person name="Riley R."/>
            <person name="Lipzen A."/>
            <person name="Clum A."/>
            <person name="Drula E."/>
            <person name="Henrissat B."/>
            <person name="Kohler A."/>
            <person name="Grigoriev I.V."/>
            <person name="Martin F.M."/>
            <person name="Hacquard S."/>
        </authorList>
    </citation>
    <scope>NUCLEOTIDE SEQUENCE</scope>
    <source>
        <strain evidence="4">MPI-CAGE-AT-0016</strain>
    </source>
</reference>
<dbReference type="OrthoDB" id="416217at2759"/>
<protein>
    <recommendedName>
        <fullName evidence="3">Zn(2)-C6 fungal-type domain-containing protein</fullName>
    </recommendedName>
</protein>
<proteinExistence type="predicted"/>
<feature type="compositionally biased region" description="Basic and acidic residues" evidence="2">
    <location>
        <begin position="52"/>
        <end position="64"/>
    </location>
</feature>
<dbReference type="PANTHER" id="PTHR47657:SF13">
    <property type="entry name" value="ZN(2)-C6 FUNGAL-TYPE DOMAIN-CONTAINING PROTEIN-RELATED"/>
    <property type="match status" value="1"/>
</dbReference>
<name>A0A8K0T584_9PEZI</name>
<dbReference type="PANTHER" id="PTHR47657">
    <property type="entry name" value="STEROL REGULATORY ELEMENT-BINDING PROTEIN ECM22"/>
    <property type="match status" value="1"/>
</dbReference>
<dbReference type="InterPro" id="IPR001138">
    <property type="entry name" value="Zn2Cys6_DnaBD"/>
</dbReference>
<feature type="compositionally biased region" description="Polar residues" evidence="2">
    <location>
        <begin position="1"/>
        <end position="22"/>
    </location>
</feature>
<accession>A0A8K0T584</accession>
<evidence type="ECO:0000313" key="5">
    <source>
        <dbReference type="Proteomes" id="UP000813385"/>
    </source>
</evidence>
<feature type="compositionally biased region" description="Low complexity" evidence="2">
    <location>
        <begin position="121"/>
        <end position="132"/>
    </location>
</feature>
<keyword evidence="1" id="KW-0539">Nucleus</keyword>
<feature type="compositionally biased region" description="Basic residues" evidence="2">
    <location>
        <begin position="33"/>
        <end position="51"/>
    </location>
</feature>
<dbReference type="Proteomes" id="UP000813385">
    <property type="component" value="Unassembled WGS sequence"/>
</dbReference>
<dbReference type="SUPFAM" id="SSF57701">
    <property type="entry name" value="Zn2/Cys6 DNA-binding domain"/>
    <property type="match status" value="1"/>
</dbReference>
<dbReference type="AlphaFoldDB" id="A0A8K0T584"/>
<feature type="domain" description="Zn(2)-C6 fungal-type" evidence="3">
    <location>
        <begin position="42"/>
        <end position="72"/>
    </location>
</feature>
<dbReference type="Gene3D" id="4.10.240.10">
    <property type="entry name" value="Zn(2)-C6 fungal-type DNA-binding domain"/>
    <property type="match status" value="1"/>
</dbReference>
<evidence type="ECO:0000259" key="3">
    <source>
        <dbReference type="PROSITE" id="PS50048"/>
    </source>
</evidence>
<evidence type="ECO:0000313" key="4">
    <source>
        <dbReference type="EMBL" id="KAH7347421.1"/>
    </source>
</evidence>
<dbReference type="SMART" id="SM00066">
    <property type="entry name" value="GAL4"/>
    <property type="match status" value="1"/>
</dbReference>
<keyword evidence="5" id="KW-1185">Reference proteome</keyword>
<dbReference type="PROSITE" id="PS50048">
    <property type="entry name" value="ZN2_CY6_FUNGAL_2"/>
    <property type="match status" value="1"/>
</dbReference>
<feature type="compositionally biased region" description="Basic and acidic residues" evidence="2">
    <location>
        <begin position="88"/>
        <end position="106"/>
    </location>
</feature>
<dbReference type="CDD" id="cd00067">
    <property type="entry name" value="GAL4"/>
    <property type="match status" value="1"/>
</dbReference>
<dbReference type="InterPro" id="IPR036864">
    <property type="entry name" value="Zn2-C6_fun-type_DNA-bd_sf"/>
</dbReference>
<evidence type="ECO:0000256" key="2">
    <source>
        <dbReference type="SAM" id="MobiDB-lite"/>
    </source>
</evidence>
<gene>
    <name evidence="4" type="ORF">B0T11DRAFT_141624</name>
</gene>
<dbReference type="GO" id="GO:0008270">
    <property type="term" value="F:zinc ion binding"/>
    <property type="evidence" value="ECO:0007669"/>
    <property type="project" value="InterPro"/>
</dbReference>
<dbReference type="PROSITE" id="PS00463">
    <property type="entry name" value="ZN2_CY6_FUNGAL_1"/>
    <property type="match status" value="1"/>
</dbReference>